<keyword evidence="4" id="KW-1185">Reference proteome</keyword>
<dbReference type="PROSITE" id="PS50110">
    <property type="entry name" value="RESPONSE_REGULATORY"/>
    <property type="match status" value="1"/>
</dbReference>
<dbReference type="Proteomes" id="UP001398420">
    <property type="component" value="Unassembled WGS sequence"/>
</dbReference>
<evidence type="ECO:0000313" key="3">
    <source>
        <dbReference type="EMBL" id="MEL5988104.1"/>
    </source>
</evidence>
<proteinExistence type="predicted"/>
<dbReference type="Pfam" id="PF00072">
    <property type="entry name" value="Response_reg"/>
    <property type="match status" value="1"/>
</dbReference>
<gene>
    <name evidence="3" type="ORF">AAF454_06700</name>
</gene>
<reference evidence="3 4" key="1">
    <citation type="submission" date="2024-04" db="EMBL/GenBank/DDBJ databases">
        <authorList>
            <person name="Wu Y.S."/>
            <person name="Zhang L."/>
        </authorList>
    </citation>
    <scope>NUCLEOTIDE SEQUENCE [LARGE SCALE GENOMIC DNA]</scope>
    <source>
        <strain evidence="3 4">KG-01</strain>
    </source>
</reference>
<dbReference type="InterPro" id="IPR052048">
    <property type="entry name" value="ST_Response_Regulator"/>
</dbReference>
<accession>A0ABU9LM80</accession>
<sequence>MTTLLVVDDTVFMRETVKSLAVECGLQVVGEAENGQQAIELYRTLQPDLVTMDVTMPVLSGLDATKEIVNEFPSAKIIVVTALGQQKVVIKALENGAKDFLTKPFDHEQFKRIIRQMIVI</sequence>
<name>A0ABU9LM80_9BACL</name>
<dbReference type="Gene3D" id="3.40.50.2300">
    <property type="match status" value="1"/>
</dbReference>
<evidence type="ECO:0000313" key="4">
    <source>
        <dbReference type="Proteomes" id="UP001398420"/>
    </source>
</evidence>
<dbReference type="EMBL" id="JBCEWA010000004">
    <property type="protein sequence ID" value="MEL5988104.1"/>
    <property type="molecule type" value="Genomic_DNA"/>
</dbReference>
<dbReference type="InterPro" id="IPR001789">
    <property type="entry name" value="Sig_transdc_resp-reg_receiver"/>
</dbReference>
<evidence type="ECO:0000256" key="1">
    <source>
        <dbReference type="PROSITE-ProRule" id="PRU00169"/>
    </source>
</evidence>
<dbReference type="PANTHER" id="PTHR43228:SF1">
    <property type="entry name" value="TWO-COMPONENT RESPONSE REGULATOR ARR22"/>
    <property type="match status" value="1"/>
</dbReference>
<dbReference type="SMART" id="SM00448">
    <property type="entry name" value="REC"/>
    <property type="match status" value="1"/>
</dbReference>
<keyword evidence="1" id="KW-0597">Phosphoprotein</keyword>
<dbReference type="RefSeq" id="WP_087680471.1">
    <property type="nucleotide sequence ID" value="NZ_CP147847.1"/>
</dbReference>
<comment type="caution">
    <text evidence="3">The sequence shown here is derived from an EMBL/GenBank/DDBJ whole genome shotgun (WGS) entry which is preliminary data.</text>
</comment>
<dbReference type="PANTHER" id="PTHR43228">
    <property type="entry name" value="TWO-COMPONENT RESPONSE REGULATOR"/>
    <property type="match status" value="1"/>
</dbReference>
<feature type="domain" description="Response regulatory" evidence="2">
    <location>
        <begin position="3"/>
        <end position="118"/>
    </location>
</feature>
<evidence type="ECO:0000259" key="2">
    <source>
        <dbReference type="PROSITE" id="PS50110"/>
    </source>
</evidence>
<dbReference type="SUPFAM" id="SSF52172">
    <property type="entry name" value="CheY-like"/>
    <property type="match status" value="1"/>
</dbReference>
<dbReference type="InterPro" id="IPR011006">
    <property type="entry name" value="CheY-like_superfamily"/>
</dbReference>
<protein>
    <submittedName>
        <fullName evidence="3">Response regulator</fullName>
    </submittedName>
</protein>
<feature type="modified residue" description="4-aspartylphosphate" evidence="1">
    <location>
        <position position="53"/>
    </location>
</feature>
<organism evidence="3 4">
    <name type="scientific">Kurthia gibsonii</name>
    <dbReference type="NCBI Taxonomy" id="33946"/>
    <lineage>
        <taxon>Bacteria</taxon>
        <taxon>Bacillati</taxon>
        <taxon>Bacillota</taxon>
        <taxon>Bacilli</taxon>
        <taxon>Bacillales</taxon>
        <taxon>Caryophanaceae</taxon>
        <taxon>Kurthia</taxon>
    </lineage>
</organism>